<name>A0A2W5BW61_9BACT</name>
<feature type="coiled-coil region" evidence="1">
    <location>
        <begin position="158"/>
        <end position="185"/>
    </location>
</feature>
<reference evidence="3 4" key="1">
    <citation type="submission" date="2017-08" db="EMBL/GenBank/DDBJ databases">
        <title>Infants hospitalized years apart are colonized by the same room-sourced microbial strains.</title>
        <authorList>
            <person name="Brooks B."/>
            <person name="Olm M.R."/>
            <person name="Firek B.A."/>
            <person name="Baker R."/>
            <person name="Thomas B.C."/>
            <person name="Morowitz M.J."/>
            <person name="Banfield J.F."/>
        </authorList>
    </citation>
    <scope>NUCLEOTIDE SEQUENCE [LARGE SCALE GENOMIC DNA]</scope>
    <source>
        <strain evidence="3">S2_018_000_R2_104</strain>
    </source>
</reference>
<feature type="compositionally biased region" description="Polar residues" evidence="2">
    <location>
        <begin position="602"/>
        <end position="618"/>
    </location>
</feature>
<evidence type="ECO:0000313" key="3">
    <source>
        <dbReference type="EMBL" id="PZO87335.1"/>
    </source>
</evidence>
<dbReference type="Proteomes" id="UP000249557">
    <property type="component" value="Unassembled WGS sequence"/>
</dbReference>
<evidence type="ECO:0000313" key="4">
    <source>
        <dbReference type="Proteomes" id="UP000249557"/>
    </source>
</evidence>
<keyword evidence="1" id="KW-0175">Coiled coil</keyword>
<organism evidence="3 4">
    <name type="scientific">Micavibrio aeruginosavorus</name>
    <dbReference type="NCBI Taxonomy" id="349221"/>
    <lineage>
        <taxon>Bacteria</taxon>
        <taxon>Pseudomonadati</taxon>
        <taxon>Bdellovibrionota</taxon>
        <taxon>Bdellovibrionia</taxon>
        <taxon>Bdellovibrionales</taxon>
        <taxon>Pseudobdellovibrionaceae</taxon>
        <taxon>Micavibrio</taxon>
    </lineage>
</organism>
<proteinExistence type="predicted"/>
<dbReference type="EMBL" id="QFNK01000062">
    <property type="protein sequence ID" value="PZO87335.1"/>
    <property type="molecule type" value="Genomic_DNA"/>
</dbReference>
<comment type="caution">
    <text evidence="3">The sequence shown here is derived from an EMBL/GenBank/DDBJ whole genome shotgun (WGS) entry which is preliminary data.</text>
</comment>
<evidence type="ECO:0000256" key="2">
    <source>
        <dbReference type="SAM" id="MobiDB-lite"/>
    </source>
</evidence>
<feature type="region of interest" description="Disordered" evidence="2">
    <location>
        <begin position="596"/>
        <end position="623"/>
    </location>
</feature>
<accession>A0A2W5BW61</accession>
<gene>
    <name evidence="3" type="ORF">DI626_04225</name>
</gene>
<dbReference type="AlphaFoldDB" id="A0A2W5BW61"/>
<evidence type="ECO:0000256" key="1">
    <source>
        <dbReference type="SAM" id="Coils"/>
    </source>
</evidence>
<protein>
    <submittedName>
        <fullName evidence="3">Uncharacterized protein</fullName>
    </submittedName>
</protein>
<sequence>MAQGRRPGRQEQLKTIEGLGFLVNGEPSRTDAFASLPDAAISTLARTMTRSVDKNAKPVQSFGSSISSFFSGGPAPQGAKEKLQTILDRAESDAGLSDPNEIKGFQAALSASGYEINFDGTIDAREKGYIADFRQRLNSGMSLGAIANKNFADADALATENANRLERERQQRADLERRQAAERDAGIKQQENIYNRYSSGLVYAGYLDPAKAADPKAAATAMAYFIVDNAEDGKYTQVRDSLFSDVQNGTPSQAAVEYLQKHTQGQVVGTRLQADLESNDPARIRLAQNFMAFEGRDVQATGTIDAATFKNGEESIRAPLTMPPGLVTNGEVDISKLYIMAERGQLYLPMEKLSPEDQAIAKKLDLAKDRKPGDPFSREQFIAARLVLDDPAKYEQLLAQENTRRAGLKLDVTVEQPKVEVAAEATKLEERQQLNNPLGIRGAQEGLGGALISGSAINNDAIGTSGRTGQLAFSSTEKNLSSFVTFMKESSTATNGLVSMHDAMKGLHYASVNMQEAFLGGATGSGGLDAPTIQHANKTAEMLGVSADYKFNLNNPEDVKKLLTGLVGYNNRDSLGRDFVEGTRRDPKWSSAIENVAKGKPETTTPETAPGLEQNTDSPAIAAKGGRLSVTAAFDTARFGTTEAETPADPALEGNDADLAAAMQRRNSSFVLANNR</sequence>